<dbReference type="OrthoDB" id="286637at2759"/>
<reference evidence="1 2" key="1">
    <citation type="journal article" date="2019" name="Plant Biotechnol. J.">
        <title>The red bayberry genome and genetic basis of sex determination.</title>
        <authorList>
            <person name="Jia H.M."/>
            <person name="Jia H.J."/>
            <person name="Cai Q.L."/>
            <person name="Wang Y."/>
            <person name="Zhao H.B."/>
            <person name="Yang W.F."/>
            <person name="Wang G.Y."/>
            <person name="Li Y.H."/>
            <person name="Zhan D.L."/>
            <person name="Shen Y.T."/>
            <person name="Niu Q.F."/>
            <person name="Chang L."/>
            <person name="Qiu J."/>
            <person name="Zhao L."/>
            <person name="Xie H.B."/>
            <person name="Fu W.Y."/>
            <person name="Jin J."/>
            <person name="Li X.W."/>
            <person name="Jiao Y."/>
            <person name="Zhou C.C."/>
            <person name="Tu T."/>
            <person name="Chai C.Y."/>
            <person name="Gao J.L."/>
            <person name="Fan L.J."/>
            <person name="van de Weg E."/>
            <person name="Wang J.Y."/>
            <person name="Gao Z.S."/>
        </authorList>
    </citation>
    <scope>NUCLEOTIDE SEQUENCE [LARGE SCALE GENOMIC DNA]</scope>
    <source>
        <tissue evidence="1">Leaves</tissue>
    </source>
</reference>
<evidence type="ECO:0000313" key="2">
    <source>
        <dbReference type="Proteomes" id="UP000516437"/>
    </source>
</evidence>
<gene>
    <name evidence="1" type="ORF">CJ030_MR6G013923</name>
</gene>
<sequence length="260" mass="29420">MSTISRDALTQLLKLVVSRFDTRISIFDELFKLISRLNSVVDFSEFSRFYDFVFFICRENGQKNICAWPVLIDDFVEHMYRISGTNDNTTFFCNCGDSESQSSVLEDPLPGMSIFCRSTGWSSLIHRAKIYAMEYCVFQQFGGSDIGLRDFPGLKRKLPEDLQEYDMESSTALFSQSVVDLEPALSFKRIRLTAHKPANCVDNPPGRTTDDGMEIGRHSSPMCSSKSPCAVEGCLSKGFAGLFSTRGYLQLDRERRVSFT</sequence>
<dbReference type="AlphaFoldDB" id="A0A6A1VFV6"/>
<comment type="caution">
    <text evidence="1">The sequence shown here is derived from an EMBL/GenBank/DDBJ whole genome shotgun (WGS) entry which is preliminary data.</text>
</comment>
<proteinExistence type="predicted"/>
<evidence type="ECO:0000313" key="1">
    <source>
        <dbReference type="EMBL" id="KAB1211593.1"/>
    </source>
</evidence>
<name>A0A6A1VFV6_9ROSI</name>
<dbReference type="Proteomes" id="UP000516437">
    <property type="component" value="Chromosome 6"/>
</dbReference>
<keyword evidence="2" id="KW-1185">Reference proteome</keyword>
<accession>A0A6A1VFV6</accession>
<dbReference type="EMBL" id="RXIC02000024">
    <property type="protein sequence ID" value="KAB1211593.1"/>
    <property type="molecule type" value="Genomic_DNA"/>
</dbReference>
<protein>
    <submittedName>
        <fullName evidence="1">Uncharacterized protein</fullName>
    </submittedName>
</protein>
<organism evidence="1 2">
    <name type="scientific">Morella rubra</name>
    <name type="common">Chinese bayberry</name>
    <dbReference type="NCBI Taxonomy" id="262757"/>
    <lineage>
        <taxon>Eukaryota</taxon>
        <taxon>Viridiplantae</taxon>
        <taxon>Streptophyta</taxon>
        <taxon>Embryophyta</taxon>
        <taxon>Tracheophyta</taxon>
        <taxon>Spermatophyta</taxon>
        <taxon>Magnoliopsida</taxon>
        <taxon>eudicotyledons</taxon>
        <taxon>Gunneridae</taxon>
        <taxon>Pentapetalae</taxon>
        <taxon>rosids</taxon>
        <taxon>fabids</taxon>
        <taxon>Fagales</taxon>
        <taxon>Myricaceae</taxon>
        <taxon>Morella</taxon>
    </lineage>
</organism>